<evidence type="ECO:0000256" key="6">
    <source>
        <dbReference type="ARBA" id="ARBA00026066"/>
    </source>
</evidence>
<evidence type="ECO:0000256" key="11">
    <source>
        <dbReference type="ARBA" id="ARBA00049878"/>
    </source>
</evidence>
<evidence type="ECO:0000313" key="12">
    <source>
        <dbReference type="EMBL" id="ANB17910.1"/>
    </source>
</evidence>
<dbReference type="RefSeq" id="WP_067646558.1">
    <property type="nucleotide sequence ID" value="NZ_CP015249.1"/>
</dbReference>
<dbReference type="AlphaFoldDB" id="A0A160DUX5"/>
<dbReference type="PANTHER" id="PTHR23404">
    <property type="entry name" value="MOLYBDOPTERIN SYNTHASE RELATED"/>
    <property type="match status" value="1"/>
</dbReference>
<dbReference type="EC" id="2.8.1.12" evidence="3"/>
<comment type="pathway">
    <text evidence="1">Cofactor biosynthesis; molybdopterin biosynthesis.</text>
</comment>
<dbReference type="CDD" id="cd00756">
    <property type="entry name" value="MoaE"/>
    <property type="match status" value="1"/>
</dbReference>
<reference evidence="12 13" key="1">
    <citation type="submission" date="2016-04" db="EMBL/GenBank/DDBJ databases">
        <title>Complete genome sequence of Dokdonella koreensis DS-123T.</title>
        <authorList>
            <person name="Kim J.F."/>
            <person name="Lee H."/>
            <person name="Kwak M.-J."/>
        </authorList>
    </citation>
    <scope>NUCLEOTIDE SEQUENCE [LARGE SCALE GENOMIC DNA]</scope>
    <source>
        <strain evidence="12 13">DS-123</strain>
    </source>
</reference>
<proteinExistence type="inferred from homology"/>
<dbReference type="EMBL" id="CP015249">
    <property type="protein sequence ID" value="ANB17910.1"/>
    <property type="molecule type" value="Genomic_DNA"/>
</dbReference>
<sequence>MKVFTLDTARIDPQVQRRHLDHPSAGACVSFEGWVRDHNDGKAVLRLDYQAYGALAEHEGQAVLAEAMRRFPIRAARCVHRVGPLEIGDLAVWVGVSADHRGAAFEACHWIIDEVKRRVPIWKNEHYADGQSGWLHPDGSAVATAGAG</sequence>
<dbReference type="UniPathway" id="UPA00344"/>
<dbReference type="STRING" id="1300342.I596_1887"/>
<dbReference type="Pfam" id="PF02391">
    <property type="entry name" value="MoaE"/>
    <property type="match status" value="1"/>
</dbReference>
<dbReference type="PATRIC" id="fig|1300342.3.peg.1844"/>
<evidence type="ECO:0000256" key="1">
    <source>
        <dbReference type="ARBA" id="ARBA00005046"/>
    </source>
</evidence>
<evidence type="ECO:0000256" key="2">
    <source>
        <dbReference type="ARBA" id="ARBA00005426"/>
    </source>
</evidence>
<dbReference type="GO" id="GO:0006777">
    <property type="term" value="P:Mo-molybdopterin cofactor biosynthetic process"/>
    <property type="evidence" value="ECO:0007669"/>
    <property type="project" value="UniProtKB-KW"/>
</dbReference>
<evidence type="ECO:0000256" key="7">
    <source>
        <dbReference type="ARBA" id="ARBA00029745"/>
    </source>
</evidence>
<dbReference type="InterPro" id="IPR036563">
    <property type="entry name" value="MoaE_sf"/>
</dbReference>
<evidence type="ECO:0000256" key="4">
    <source>
        <dbReference type="ARBA" id="ARBA00013858"/>
    </source>
</evidence>
<evidence type="ECO:0000313" key="13">
    <source>
        <dbReference type="Proteomes" id="UP000076830"/>
    </source>
</evidence>
<keyword evidence="5" id="KW-0501">Molybdenum cofactor biosynthesis</keyword>
<evidence type="ECO:0000256" key="5">
    <source>
        <dbReference type="ARBA" id="ARBA00023150"/>
    </source>
</evidence>
<dbReference type="SUPFAM" id="SSF54690">
    <property type="entry name" value="Molybdopterin synthase subunit MoaE"/>
    <property type="match status" value="1"/>
</dbReference>
<name>A0A160DUX5_9GAMM</name>
<gene>
    <name evidence="12" type="ORF">I596_1887</name>
</gene>
<keyword evidence="13" id="KW-1185">Reference proteome</keyword>
<dbReference type="OrthoDB" id="9803224at2"/>
<comment type="similarity">
    <text evidence="2">Belongs to the MoaE family.</text>
</comment>
<evidence type="ECO:0000256" key="3">
    <source>
        <dbReference type="ARBA" id="ARBA00011950"/>
    </source>
</evidence>
<evidence type="ECO:0000256" key="8">
    <source>
        <dbReference type="ARBA" id="ARBA00030407"/>
    </source>
</evidence>
<organism evidence="12 13">
    <name type="scientific">Dokdonella koreensis DS-123</name>
    <dbReference type="NCBI Taxonomy" id="1300342"/>
    <lineage>
        <taxon>Bacteria</taxon>
        <taxon>Pseudomonadati</taxon>
        <taxon>Pseudomonadota</taxon>
        <taxon>Gammaproteobacteria</taxon>
        <taxon>Lysobacterales</taxon>
        <taxon>Rhodanobacteraceae</taxon>
        <taxon>Dokdonella</taxon>
    </lineage>
</organism>
<dbReference type="Gene3D" id="3.90.1170.40">
    <property type="entry name" value="Molybdopterin biosynthesis MoaE subunit"/>
    <property type="match status" value="1"/>
</dbReference>
<comment type="catalytic activity">
    <reaction evidence="11">
        <text>2 [molybdopterin-synthase sulfur-carrier protein]-C-terminal-Gly-aminoethanethioate + cyclic pyranopterin phosphate + H2O = molybdopterin + 2 [molybdopterin-synthase sulfur-carrier protein]-C-terminal Gly-Gly + 2 H(+)</text>
        <dbReference type="Rhea" id="RHEA:26333"/>
        <dbReference type="Rhea" id="RHEA-COMP:12202"/>
        <dbReference type="Rhea" id="RHEA-COMP:19907"/>
        <dbReference type="ChEBI" id="CHEBI:15377"/>
        <dbReference type="ChEBI" id="CHEBI:15378"/>
        <dbReference type="ChEBI" id="CHEBI:58698"/>
        <dbReference type="ChEBI" id="CHEBI:59648"/>
        <dbReference type="ChEBI" id="CHEBI:90778"/>
        <dbReference type="ChEBI" id="CHEBI:232372"/>
        <dbReference type="EC" id="2.8.1.12"/>
    </reaction>
</comment>
<evidence type="ECO:0000256" key="10">
    <source>
        <dbReference type="ARBA" id="ARBA00032474"/>
    </source>
</evidence>
<evidence type="ECO:0000256" key="9">
    <source>
        <dbReference type="ARBA" id="ARBA00030781"/>
    </source>
</evidence>
<dbReference type="Proteomes" id="UP000076830">
    <property type="component" value="Chromosome"/>
</dbReference>
<dbReference type="GO" id="GO:0030366">
    <property type="term" value="F:molybdopterin synthase activity"/>
    <property type="evidence" value="ECO:0007669"/>
    <property type="project" value="UniProtKB-EC"/>
</dbReference>
<comment type="subunit">
    <text evidence="6">Heterotetramer of 2 MoaD subunits and 2 MoaE subunits. Also stable as homodimer. The enzyme changes between these two forms during catalysis.</text>
</comment>
<accession>A0A160DUX5</accession>
<dbReference type="KEGG" id="dko:I596_1887"/>
<protein>
    <recommendedName>
        <fullName evidence="4">Molybdopterin synthase catalytic subunit</fullName>
        <ecNumber evidence="3">2.8.1.12</ecNumber>
    </recommendedName>
    <alternativeName>
        <fullName evidence="9">MPT synthase subunit 2</fullName>
    </alternativeName>
    <alternativeName>
        <fullName evidence="7">Molybdenum cofactor biosynthesis protein E</fullName>
    </alternativeName>
    <alternativeName>
        <fullName evidence="8">Molybdopterin-converting factor large subunit</fullName>
    </alternativeName>
    <alternativeName>
        <fullName evidence="10">Molybdopterin-converting factor subunit 2</fullName>
    </alternativeName>
</protein>
<dbReference type="InterPro" id="IPR003448">
    <property type="entry name" value="Mopterin_biosynth_MoaE"/>
</dbReference>